<organism evidence="5 6">
    <name type="scientific">Candida dubliniensis (strain CD36 / ATCC MYA-646 / CBS 7987 / NCPF 3949 / NRRL Y-17841)</name>
    <name type="common">Yeast</name>
    <dbReference type="NCBI Taxonomy" id="573826"/>
    <lineage>
        <taxon>Eukaryota</taxon>
        <taxon>Fungi</taxon>
        <taxon>Dikarya</taxon>
        <taxon>Ascomycota</taxon>
        <taxon>Saccharomycotina</taxon>
        <taxon>Pichiomycetes</taxon>
        <taxon>Debaryomycetaceae</taxon>
        <taxon>Candida/Lodderomyces clade</taxon>
        <taxon>Candida</taxon>
    </lineage>
</organism>
<dbReference type="Gene3D" id="3.30.1390.20">
    <property type="entry name" value="Ribosomal protein L30, ferredoxin-like fold domain"/>
    <property type="match status" value="1"/>
</dbReference>
<keyword evidence="6" id="KW-1185">Reference proteome</keyword>
<dbReference type="GO" id="GO:0003723">
    <property type="term" value="F:RNA binding"/>
    <property type="evidence" value="ECO:0007669"/>
    <property type="project" value="TreeGrafter"/>
</dbReference>
<comment type="similarity">
    <text evidence="1">Belongs to the universal ribosomal protein uL30 family.</text>
</comment>
<evidence type="ECO:0000259" key="3">
    <source>
        <dbReference type="Pfam" id="PF00327"/>
    </source>
</evidence>
<sequence length="298" mass="34422">MAILNSNPEVLLRKRKNADRKRFEKQEQIRERQLLKNKLKKRNQNKFIRAETLVSNHKSNELERKRIKSLIKKQKQKQPQEQEKQQPVTNAGDAKLLFLIRIPNHTKGLKLPSKVYKILQNLKLTNVNTGAFVKADSQTMDSLKFIAPYVLVGQPSLTSIRKLFQKRARIMVPDEEQTINTNEQENASSEGTESEPEIKQKIIKLDNNQLVEDKFGNDLGLICIEDLIHEISQLSDNFNSITNWLLPFQLNAPVNGWGPQAKLARLLKADENKQKISLAQDFKLQEVEDIDKIIDEQN</sequence>
<dbReference type="CGD" id="CAL0000162178">
    <property type="gene designation" value="Cd36_31630"/>
</dbReference>
<protein>
    <submittedName>
        <fullName evidence="5">Ribosome biogenesis protein, putative</fullName>
    </submittedName>
</protein>
<dbReference type="KEGG" id="cdu:CD36_31630"/>
<dbReference type="PANTHER" id="PTHR11524">
    <property type="entry name" value="60S RIBOSOMAL PROTEIN L7"/>
    <property type="match status" value="1"/>
</dbReference>
<evidence type="ECO:0000256" key="1">
    <source>
        <dbReference type="ARBA" id="ARBA00007594"/>
    </source>
</evidence>
<evidence type="ECO:0000313" key="4">
    <source>
        <dbReference type="CGD" id="CAL0000162178"/>
    </source>
</evidence>
<dbReference type="HOGENOM" id="CLU_055156_1_0_1"/>
<name>B9WM29_CANDC</name>
<feature type="domain" description="Large ribosomal subunit protein uL30-like ferredoxin-like fold" evidence="3">
    <location>
        <begin position="108"/>
        <end position="150"/>
    </location>
</feature>
<dbReference type="PANTHER" id="PTHR11524:SF26">
    <property type="entry name" value="RIBOSOME BIOGENESIS PROTEIN RLP7"/>
    <property type="match status" value="1"/>
</dbReference>
<dbReference type="InterPro" id="IPR039699">
    <property type="entry name" value="Ribosomal_uL30"/>
</dbReference>
<evidence type="ECO:0000313" key="5">
    <source>
        <dbReference type="EMBL" id="CAX40142.1"/>
    </source>
</evidence>
<dbReference type="Pfam" id="PF00327">
    <property type="entry name" value="Ribosomal_L30"/>
    <property type="match status" value="1"/>
</dbReference>
<dbReference type="GO" id="GO:0000463">
    <property type="term" value="P:maturation of LSU-rRNA from tricistronic rRNA transcript (SSU-rRNA, 5.8S rRNA, LSU-rRNA)"/>
    <property type="evidence" value="ECO:0007669"/>
    <property type="project" value="TreeGrafter"/>
</dbReference>
<gene>
    <name evidence="4" type="ordered locus">Cd36_31630</name>
    <name evidence="5" type="ORF">CD36_31630</name>
</gene>
<accession>B9WM29</accession>
<dbReference type="Proteomes" id="UP000002605">
    <property type="component" value="Chromosome R"/>
</dbReference>
<evidence type="ECO:0000256" key="2">
    <source>
        <dbReference type="SAM" id="MobiDB-lite"/>
    </source>
</evidence>
<reference evidence="5 6" key="1">
    <citation type="journal article" date="2009" name="Genome Res.">
        <title>Comparative genomics of the fungal pathogens Candida dubliniensis and Candida albicans.</title>
        <authorList>
            <person name="Jackson A.P."/>
            <person name="Gamble J.A."/>
            <person name="Yeomans T."/>
            <person name="Moran G.P."/>
            <person name="Saunders D."/>
            <person name="Harris D."/>
            <person name="Aslett M."/>
            <person name="Barrell J.F."/>
            <person name="Butler G."/>
            <person name="Citiulo F."/>
            <person name="Coleman D.C."/>
            <person name="de Groot P.W.J."/>
            <person name="Goodwin T.J."/>
            <person name="Quail M.A."/>
            <person name="McQuillan J."/>
            <person name="Munro C.A."/>
            <person name="Pain A."/>
            <person name="Poulter R.T."/>
            <person name="Rajandream M.A."/>
            <person name="Renauld H."/>
            <person name="Spiering M.J."/>
            <person name="Tivey A."/>
            <person name="Gow N.A.R."/>
            <person name="Barrell B."/>
            <person name="Sullivan D.J."/>
            <person name="Berriman M."/>
        </authorList>
    </citation>
    <scope>NUCLEOTIDE SEQUENCE [LARGE SCALE GENOMIC DNA]</scope>
    <source>
        <strain evidence="6">CD36 / ATCC MYA-646 / CBS 7987 / NCPF 3949 / NRRL Y-17841</strain>
    </source>
</reference>
<evidence type="ECO:0000313" key="6">
    <source>
        <dbReference type="Proteomes" id="UP000002605"/>
    </source>
</evidence>
<dbReference type="EMBL" id="FM992695">
    <property type="protein sequence ID" value="CAX40142.1"/>
    <property type="molecule type" value="Genomic_DNA"/>
</dbReference>
<dbReference type="InterPro" id="IPR036919">
    <property type="entry name" value="Ribo_uL30_ferredoxin-like_sf"/>
</dbReference>
<dbReference type="SUPFAM" id="SSF55129">
    <property type="entry name" value="Ribosomal protein L30p/L7e"/>
    <property type="match status" value="1"/>
</dbReference>
<dbReference type="AlphaFoldDB" id="B9WM29"/>
<dbReference type="eggNOG" id="KOG3184">
    <property type="taxonomic scope" value="Eukaryota"/>
</dbReference>
<dbReference type="OrthoDB" id="28644at2759"/>
<dbReference type="GeneID" id="8049768"/>
<dbReference type="InterPro" id="IPR016082">
    <property type="entry name" value="Ribosomal_uL30_ferredoxin-like"/>
</dbReference>
<dbReference type="VEuPathDB" id="FungiDB:CD36_31630"/>
<proteinExistence type="inferred from homology"/>
<dbReference type="RefSeq" id="XP_002422140.1">
    <property type="nucleotide sequence ID" value="XM_002422095.1"/>
</dbReference>
<dbReference type="GO" id="GO:0003735">
    <property type="term" value="F:structural constituent of ribosome"/>
    <property type="evidence" value="ECO:0007669"/>
    <property type="project" value="TreeGrafter"/>
</dbReference>
<feature type="region of interest" description="Disordered" evidence="2">
    <location>
        <begin position="176"/>
        <end position="195"/>
    </location>
</feature>
<dbReference type="GO" id="GO:0022625">
    <property type="term" value="C:cytosolic large ribosomal subunit"/>
    <property type="evidence" value="ECO:0007669"/>
    <property type="project" value="TreeGrafter"/>
</dbReference>